<gene>
    <name evidence="2" type="ORF">F7231_12850</name>
</gene>
<dbReference type="RefSeq" id="WP_166692189.1">
    <property type="nucleotide sequence ID" value="NZ_WAEL01000004.1"/>
</dbReference>
<dbReference type="InterPro" id="IPR050834">
    <property type="entry name" value="Glycosyltransf_2"/>
</dbReference>
<comment type="caution">
    <text evidence="2">The sequence shown here is derived from an EMBL/GenBank/DDBJ whole genome shotgun (WGS) entry which is preliminary data.</text>
</comment>
<evidence type="ECO:0000313" key="2">
    <source>
        <dbReference type="EMBL" id="NID11061.1"/>
    </source>
</evidence>
<reference evidence="3" key="1">
    <citation type="submission" date="2019-09" db="EMBL/GenBank/DDBJ databases">
        <authorList>
            <person name="Jung D.-H."/>
        </authorList>
    </citation>
    <scope>NUCLEOTIDE SEQUENCE [LARGE SCALE GENOMIC DNA]</scope>
    <source>
        <strain evidence="3">JA-25</strain>
    </source>
</reference>
<name>A0ABX0QIH9_9BACT</name>
<dbReference type="EMBL" id="WAEL01000004">
    <property type="protein sequence ID" value="NID11061.1"/>
    <property type="molecule type" value="Genomic_DNA"/>
</dbReference>
<dbReference type="PANTHER" id="PTHR43685">
    <property type="entry name" value="GLYCOSYLTRANSFERASE"/>
    <property type="match status" value="1"/>
</dbReference>
<reference evidence="3" key="2">
    <citation type="submission" date="2023-07" db="EMBL/GenBank/DDBJ databases">
        <authorList>
            <person name="Jung D.-H."/>
        </authorList>
    </citation>
    <scope>NUCLEOTIDE SEQUENCE [LARGE SCALE GENOMIC DNA]</scope>
    <source>
        <strain evidence="3">JA-25</strain>
    </source>
</reference>
<feature type="domain" description="Glycosyltransferase 2-like" evidence="1">
    <location>
        <begin position="10"/>
        <end position="164"/>
    </location>
</feature>
<sequence length="317" mass="36686">MSSTTDPLVSVIIPCYNHGQYLQQAIDSINVQTYQRIELIVVDDGSVDSTKSVAAANQQVRYIFQLNQGLSAARNTGIRHSSGDFLLFLDADDLLYPDAIAINVQLLLQHPDVAFVSGGHNGVDHDLTVLWTTQRIVADSHYRHFLRWNYIGMHATVLYRRHIFDKFQFDTSLRACEDYDLYLSISARYPVLHHQCIIAAYRQHQSNMSSDAVLMLTLAHQVLKRHENSLTNTLDKKAYKRGITFWGKLYCGQMYFQLVNSQLSITESRKNSYLKTLYNENYLLYLKYHIVRVFPIKSYIKRVITSSIVKSFRYKLR</sequence>
<organism evidence="2 3">
    <name type="scientific">Fibrivirga algicola</name>
    <dbReference type="NCBI Taxonomy" id="2950420"/>
    <lineage>
        <taxon>Bacteria</taxon>
        <taxon>Pseudomonadati</taxon>
        <taxon>Bacteroidota</taxon>
        <taxon>Cytophagia</taxon>
        <taxon>Cytophagales</taxon>
        <taxon>Spirosomataceae</taxon>
        <taxon>Fibrivirga</taxon>
    </lineage>
</organism>
<dbReference type="InterPro" id="IPR029044">
    <property type="entry name" value="Nucleotide-diphossugar_trans"/>
</dbReference>
<dbReference type="Proteomes" id="UP000606008">
    <property type="component" value="Unassembled WGS sequence"/>
</dbReference>
<proteinExistence type="predicted"/>
<evidence type="ECO:0000259" key="1">
    <source>
        <dbReference type="Pfam" id="PF00535"/>
    </source>
</evidence>
<dbReference type="InterPro" id="IPR001173">
    <property type="entry name" value="Glyco_trans_2-like"/>
</dbReference>
<dbReference type="SUPFAM" id="SSF53448">
    <property type="entry name" value="Nucleotide-diphospho-sugar transferases"/>
    <property type="match status" value="1"/>
</dbReference>
<accession>A0ABX0QIH9</accession>
<dbReference type="Pfam" id="PF00535">
    <property type="entry name" value="Glycos_transf_2"/>
    <property type="match status" value="1"/>
</dbReference>
<keyword evidence="3" id="KW-1185">Reference proteome</keyword>
<protein>
    <submittedName>
        <fullName evidence="2">Glycosyltransferase</fullName>
    </submittedName>
</protein>
<dbReference type="PANTHER" id="PTHR43685:SF2">
    <property type="entry name" value="GLYCOSYLTRANSFERASE 2-LIKE DOMAIN-CONTAINING PROTEIN"/>
    <property type="match status" value="1"/>
</dbReference>
<dbReference type="Gene3D" id="3.90.550.10">
    <property type="entry name" value="Spore Coat Polysaccharide Biosynthesis Protein SpsA, Chain A"/>
    <property type="match status" value="1"/>
</dbReference>
<evidence type="ECO:0000313" key="3">
    <source>
        <dbReference type="Proteomes" id="UP000606008"/>
    </source>
</evidence>